<sequence>MIVPKLLADRIFDIEFHGYLSNHAKHAIVALQNIHATDERIQEWWDTYTQETPYGYQLHKVDQDWDSVQPCTQEQWKKWNGKKVHWQEMSVFMQRELNDRFNGDINQLIREYAPPLIPGMAGALTHGVIHLGWAIDAKSDWMIVEGLAYLNFCNVGVEPSKISVDQENAETNPLDSFTRIAKTWDTENLADTWIASVMSTYGEDFHSELVPAGFQWQLAKVMHEPHEVATKVPKWLLDTPLTALWENIYRTVVLVYLASRDAEGNGNFLILHAITSLWGLEHVLQVIDDEEVTRKSLQQYYTMLVCLLASSASGFPTSSILSKPSILSKAANEYPATSTEIPDWKPIEARGMAEEEEHNIKLVYVCREMWKRYNHWSGFCDASRAFILTPNIGPRRAATSSVKPYLNKRI</sequence>
<dbReference type="PANTHER" id="PTHR35870">
    <property type="entry name" value="PROTEIN, PUTATIVE (AFU_ORTHOLOGUE AFUA_5G03330)-RELATED"/>
    <property type="match status" value="1"/>
</dbReference>
<accession>A0A7S2UAL1</accession>
<dbReference type="AlphaFoldDB" id="A0A7S2UAL1"/>
<dbReference type="GO" id="GO:0016491">
    <property type="term" value="F:oxidoreductase activity"/>
    <property type="evidence" value="ECO:0007669"/>
    <property type="project" value="UniProtKB-KW"/>
</dbReference>
<dbReference type="EMBL" id="HBHQ01008548">
    <property type="protein sequence ID" value="CAD9813894.1"/>
    <property type="molecule type" value="Transcribed_RNA"/>
</dbReference>
<dbReference type="InterPro" id="IPR025337">
    <property type="entry name" value="Questin_oxidase-like"/>
</dbReference>
<keyword evidence="1" id="KW-0560">Oxidoreductase</keyword>
<dbReference type="PANTHER" id="PTHR35870:SF1">
    <property type="entry name" value="PROTEIN, PUTATIVE (AFU_ORTHOLOGUE AFUA_5G03330)-RELATED"/>
    <property type="match status" value="1"/>
</dbReference>
<dbReference type="Pfam" id="PF14027">
    <property type="entry name" value="Questin_oxidase"/>
    <property type="match status" value="1"/>
</dbReference>
<protein>
    <submittedName>
        <fullName evidence="2">Uncharacterized protein</fullName>
    </submittedName>
</protein>
<proteinExistence type="predicted"/>
<reference evidence="2" key="1">
    <citation type="submission" date="2021-01" db="EMBL/GenBank/DDBJ databases">
        <authorList>
            <person name="Corre E."/>
            <person name="Pelletier E."/>
            <person name="Niang G."/>
            <person name="Scheremetjew M."/>
            <person name="Finn R."/>
            <person name="Kale V."/>
            <person name="Holt S."/>
            <person name="Cochrane G."/>
            <person name="Meng A."/>
            <person name="Brown T."/>
            <person name="Cohen L."/>
        </authorList>
    </citation>
    <scope>NUCLEOTIDE SEQUENCE</scope>
    <source>
        <strain evidence="2">CCMP2084</strain>
    </source>
</reference>
<evidence type="ECO:0000256" key="1">
    <source>
        <dbReference type="ARBA" id="ARBA00023002"/>
    </source>
</evidence>
<evidence type="ECO:0000313" key="2">
    <source>
        <dbReference type="EMBL" id="CAD9813894.1"/>
    </source>
</evidence>
<name>A0A7S2UAL1_9STRA</name>
<gene>
    <name evidence="2" type="ORF">ASEP1449_LOCUS5719</name>
</gene>
<organism evidence="2">
    <name type="scientific">Attheya septentrionalis</name>
    <dbReference type="NCBI Taxonomy" id="420275"/>
    <lineage>
        <taxon>Eukaryota</taxon>
        <taxon>Sar</taxon>
        <taxon>Stramenopiles</taxon>
        <taxon>Ochrophyta</taxon>
        <taxon>Bacillariophyta</taxon>
        <taxon>Coscinodiscophyceae</taxon>
        <taxon>Chaetocerotophycidae</taxon>
        <taxon>Chaetocerotales</taxon>
        <taxon>Attheyaceae</taxon>
        <taxon>Attheya</taxon>
    </lineage>
</organism>